<dbReference type="EMBL" id="MKZO01000031">
    <property type="protein sequence ID" value="OLS61552.1"/>
    <property type="molecule type" value="Genomic_DNA"/>
</dbReference>
<evidence type="ECO:0000313" key="2">
    <source>
        <dbReference type="Proteomes" id="UP000186736"/>
    </source>
</evidence>
<dbReference type="AlphaFoldDB" id="A0A1Q9R2M5"/>
<dbReference type="Proteomes" id="UP000186736">
    <property type="component" value="Unassembled WGS sequence"/>
</dbReference>
<dbReference type="RefSeq" id="WP_075804398.1">
    <property type="nucleotide sequence ID" value="NZ_MKZO01000031.1"/>
</dbReference>
<proteinExistence type="predicted"/>
<name>A0A1Q9R2M5_PSEPU</name>
<gene>
    <name evidence="1" type="ORF">PSEMO_36190</name>
</gene>
<comment type="caution">
    <text evidence="1">The sequence shown here is derived from an EMBL/GenBank/DDBJ whole genome shotgun (WGS) entry which is preliminary data.</text>
</comment>
<reference evidence="1 2" key="1">
    <citation type="submission" date="2016-10" db="EMBL/GenBank/DDBJ databases">
        <title>Genome Sequence of Pseudomonas putida GM4FR.</title>
        <authorList>
            <person name="Poehlein A."/>
            <person name="Wemheuer F."/>
            <person name="Hollensteiner J."/>
            <person name="Wemheuer B."/>
        </authorList>
    </citation>
    <scope>NUCLEOTIDE SEQUENCE [LARGE SCALE GENOMIC DNA]</scope>
    <source>
        <strain evidence="1 2">GM4FR</strain>
    </source>
</reference>
<sequence length="152" mass="16986">MSKRKPHNLRVRIERSCRALLATNHVAAVNIDPSGQQILMNWKSCKQIRSRQIVDAICDIAHRWTIYLSVMCQKPNGEQYCKSMEVAPQGNYLASHLTDVIEATYTELRTQANPNHLVASGWIAIPTDTTLDEQQAAKVFAAAGAWVQQKAA</sequence>
<accession>A0A1Q9R2M5</accession>
<evidence type="ECO:0000313" key="1">
    <source>
        <dbReference type="EMBL" id="OLS61552.1"/>
    </source>
</evidence>
<dbReference type="OrthoDB" id="6997287at2"/>
<protein>
    <submittedName>
        <fullName evidence="1">Uncharacterized protein</fullName>
    </submittedName>
</protein>
<organism evidence="1 2">
    <name type="scientific">Pseudomonas putida</name>
    <name type="common">Arthrobacter siderocapsulatus</name>
    <dbReference type="NCBI Taxonomy" id="303"/>
    <lineage>
        <taxon>Bacteria</taxon>
        <taxon>Pseudomonadati</taxon>
        <taxon>Pseudomonadota</taxon>
        <taxon>Gammaproteobacteria</taxon>
        <taxon>Pseudomonadales</taxon>
        <taxon>Pseudomonadaceae</taxon>
        <taxon>Pseudomonas</taxon>
    </lineage>
</organism>